<dbReference type="UniPathway" id="UPA00094"/>
<dbReference type="PIRSF" id="PIRSF036417">
    <property type="entry name" value="3-ktacl-CoA_syn"/>
    <property type="match status" value="1"/>
</dbReference>
<reference evidence="8" key="1">
    <citation type="submission" date="2018-08" db="EMBL/GenBank/DDBJ databases">
        <authorList>
            <person name="Rossello M."/>
        </authorList>
    </citation>
    <scope>NUCLEOTIDE SEQUENCE [LARGE SCALE GENOMIC DNA]</scope>
    <source>
        <strain evidence="8">cv. Chinese Spring</strain>
    </source>
</reference>
<dbReference type="SUPFAM" id="SSF53901">
    <property type="entry name" value="Thiolase-like"/>
    <property type="match status" value="2"/>
</dbReference>
<dbReference type="RefSeq" id="XP_044405875.1">
    <property type="nucleotide sequence ID" value="XM_044549940.1"/>
</dbReference>
<dbReference type="InterPro" id="IPR013601">
    <property type="entry name" value="FAE1_typ3_polyketide_synth"/>
</dbReference>
<dbReference type="EnsemblPlants" id="TraesCS6A02G024400.1">
    <property type="protein sequence ID" value="TraesCS6A02G024400.1.cds1"/>
    <property type="gene ID" value="TraesCS6A02G024400"/>
</dbReference>
<accession>A0A3B6NJU8</accession>
<gene>
    <name evidence="8" type="primary">LOC123129986</name>
</gene>
<evidence type="ECO:0000256" key="3">
    <source>
        <dbReference type="ARBA" id="ARBA00023315"/>
    </source>
</evidence>
<dbReference type="Gene3D" id="3.40.47.10">
    <property type="match status" value="1"/>
</dbReference>
<reference evidence="8" key="2">
    <citation type="submission" date="2018-10" db="UniProtKB">
        <authorList>
            <consortium name="EnsemblPlants"/>
        </authorList>
    </citation>
    <scope>IDENTIFICATION</scope>
</reference>
<name>A0A3B6NJU8_WHEAT</name>
<dbReference type="PaxDb" id="4565-Traes_6AS_988FE408C.1"/>
<keyword evidence="2 4" id="KW-0808">Transferase</keyword>
<dbReference type="InterPro" id="IPR013747">
    <property type="entry name" value="ACP_syn_III_C"/>
</dbReference>
<evidence type="ECO:0000259" key="7">
    <source>
        <dbReference type="Pfam" id="PF08541"/>
    </source>
</evidence>
<dbReference type="Pfam" id="PF08541">
    <property type="entry name" value="ACP_syn_III_C"/>
    <property type="match status" value="1"/>
</dbReference>
<keyword evidence="5" id="KW-0812">Transmembrane</keyword>
<evidence type="ECO:0000256" key="2">
    <source>
        <dbReference type="ARBA" id="ARBA00022679"/>
    </source>
</evidence>
<evidence type="ECO:0000259" key="6">
    <source>
        <dbReference type="Pfam" id="PF08392"/>
    </source>
</evidence>
<dbReference type="SMR" id="A0A3B6NJU8"/>
<evidence type="ECO:0000313" key="8">
    <source>
        <dbReference type="EnsemblPlants" id="TraesCS6A02G024400.1.cds1"/>
    </source>
</evidence>
<dbReference type="GO" id="GO:0016747">
    <property type="term" value="F:acyltransferase activity, transferring groups other than amino-acyl groups"/>
    <property type="evidence" value="ECO:0007669"/>
    <property type="project" value="InterPro"/>
</dbReference>
<dbReference type="OrthoDB" id="329835at2759"/>
<dbReference type="Gramene" id="TraesCS6A02G024400.1">
    <property type="protein sequence ID" value="TraesCS6A02G024400.1.cds1"/>
    <property type="gene ID" value="TraesCS6A02G024400"/>
</dbReference>
<organism evidence="8">
    <name type="scientific">Triticum aestivum</name>
    <name type="common">Wheat</name>
    <dbReference type="NCBI Taxonomy" id="4565"/>
    <lineage>
        <taxon>Eukaryota</taxon>
        <taxon>Viridiplantae</taxon>
        <taxon>Streptophyta</taxon>
        <taxon>Embryophyta</taxon>
        <taxon>Tracheophyta</taxon>
        <taxon>Spermatophyta</taxon>
        <taxon>Magnoliopsida</taxon>
        <taxon>Liliopsida</taxon>
        <taxon>Poales</taxon>
        <taxon>Poaceae</taxon>
        <taxon>BOP clade</taxon>
        <taxon>Pooideae</taxon>
        <taxon>Triticodae</taxon>
        <taxon>Triticeae</taxon>
        <taxon>Triticinae</taxon>
        <taxon>Triticum</taxon>
    </lineage>
</organism>
<keyword evidence="9" id="KW-1185">Reference proteome</keyword>
<keyword evidence="3 4" id="KW-0012">Acyltransferase</keyword>
<evidence type="ECO:0000313" key="9">
    <source>
        <dbReference type="Proteomes" id="UP000019116"/>
    </source>
</evidence>
<evidence type="ECO:0000256" key="4">
    <source>
        <dbReference type="PIRNR" id="PIRNR036417"/>
    </source>
</evidence>
<evidence type="ECO:0000256" key="1">
    <source>
        <dbReference type="ARBA" id="ARBA00005531"/>
    </source>
</evidence>
<dbReference type="Gramene" id="TraesNOR6A03G03272290.1">
    <property type="protein sequence ID" value="TraesNOR6A03G03272290.1.CDS1"/>
    <property type="gene ID" value="TraesNOR6A03G03272290"/>
</dbReference>
<dbReference type="PANTHER" id="PTHR31561">
    <property type="entry name" value="3-KETOACYL-COA SYNTHASE"/>
    <property type="match status" value="1"/>
</dbReference>
<protein>
    <recommendedName>
        <fullName evidence="4">3-ketoacyl-CoA synthase</fullName>
        <ecNumber evidence="4">2.3.1.-</ecNumber>
    </recommendedName>
</protein>
<dbReference type="Gramene" id="TraesJUL6A03G03264130.1">
    <property type="protein sequence ID" value="TraesJUL6A03G03264130.1.CDS1"/>
    <property type="gene ID" value="TraesJUL6A03G03264130"/>
</dbReference>
<dbReference type="CDD" id="cd00831">
    <property type="entry name" value="CHS_like"/>
    <property type="match status" value="1"/>
</dbReference>
<keyword evidence="5" id="KW-0472">Membrane</keyword>
<dbReference type="GeneID" id="123129986"/>
<comment type="pathway">
    <text evidence="4">Lipid metabolism; fatty acid biosynthesis.</text>
</comment>
<dbReference type="InterPro" id="IPR016039">
    <property type="entry name" value="Thiolase-like"/>
</dbReference>
<proteinExistence type="inferred from homology"/>
<feature type="domain" description="FAE" evidence="6">
    <location>
        <begin position="58"/>
        <end position="345"/>
    </location>
</feature>
<feature type="domain" description="Beta-ketoacyl-[acyl-carrier-protein] synthase III C-terminal" evidence="7">
    <location>
        <begin position="369"/>
        <end position="449"/>
    </location>
</feature>
<feature type="transmembrane region" description="Helical" evidence="5">
    <location>
        <begin position="194"/>
        <end position="216"/>
    </location>
</feature>
<dbReference type="Pfam" id="PF08392">
    <property type="entry name" value="FAE1_CUT1_RppA"/>
    <property type="match status" value="1"/>
</dbReference>
<keyword evidence="5" id="KW-1133">Transmembrane helix</keyword>
<dbReference type="Proteomes" id="UP000019116">
    <property type="component" value="Chromosome 6A"/>
</dbReference>
<dbReference type="STRING" id="4565.A0A3B6NJU8"/>
<dbReference type="Gramene" id="TraesCS6A03G0053200.1">
    <property type="protein sequence ID" value="TraesCS6A03G0053200.1.CDS1"/>
    <property type="gene ID" value="TraesCS6A03G0053200"/>
</dbReference>
<dbReference type="EC" id="2.3.1.-" evidence="4"/>
<sequence>MAMAMGLSPLSKQLFPIVAGMVLPRSIFLKATRLVGYSFSPIHLLLLSLALLAMVAAVVNRPRAVYLVDYACFLPSPTWRFPNSTLIEYAHLVPAFADDRTVGFAMRVLGSSGLGDETSLPPGDHYIPPDNNLVVARAEAELVIFSAIDDLFAKAGVTPDAVGIVVINCSVFAPVPSLSDMIVNRYKLRSDVRCVNLSGMGCSAGVISVGLAAGLLRAAPHGVAAAHALVVSTETITPNLYLGRERSMLLSNMLFRVGGAAVLLSTSKDRARFRLAHLVRTITGGEQDSSYRCIFQEEDDEGNLGVKLSRDLMCVAGAALEANITGLGPLVLPFFEQLRFVANKLLLKLGRRGGVKVKPYVPDLCKAFHHVCIHAGGRAVVDEVQSSLGLSEEHVEPSRMALHRFGNTSSSSVWYEMAYLEANGRVRKGDRVWMVGLGAGVKCNSAVWECIGPATQLDKAWAGCIHRYPINVPHANVNMAAESDPIIAV</sequence>
<feature type="transmembrane region" description="Helical" evidence="5">
    <location>
        <begin position="39"/>
        <end position="59"/>
    </location>
</feature>
<comment type="similarity">
    <text evidence="1 4">Belongs to the thiolase-like superfamily. Chalcone/stilbene synthases family.</text>
</comment>
<dbReference type="AlphaFoldDB" id="A0A3B6NJU8"/>
<evidence type="ECO:0000256" key="5">
    <source>
        <dbReference type="SAM" id="Phobius"/>
    </source>
</evidence>
<dbReference type="InterPro" id="IPR012392">
    <property type="entry name" value="3-ktacl-CoA_syn"/>
</dbReference>
<dbReference type="GO" id="GO:0006633">
    <property type="term" value="P:fatty acid biosynthetic process"/>
    <property type="evidence" value="ECO:0007669"/>
    <property type="project" value="UniProtKB-UniPathway"/>
</dbReference>
<dbReference type="GO" id="GO:0016020">
    <property type="term" value="C:membrane"/>
    <property type="evidence" value="ECO:0007669"/>
    <property type="project" value="InterPro"/>
</dbReference>